<dbReference type="EMBL" id="CP034759">
    <property type="protein sequence ID" value="QBG35175.1"/>
    <property type="molecule type" value="Genomic_DNA"/>
</dbReference>
<keyword evidence="1" id="KW-0997">Cell inner membrane</keyword>
<dbReference type="SUPFAM" id="SSF101307">
    <property type="entry name" value="YutG-like"/>
    <property type="match status" value="1"/>
</dbReference>
<keyword evidence="1" id="KW-0443">Lipid metabolism</keyword>
<evidence type="ECO:0000313" key="5">
    <source>
        <dbReference type="Proteomes" id="UP000290244"/>
    </source>
</evidence>
<dbReference type="PIRSF" id="PIRSF006162">
    <property type="entry name" value="PgpA"/>
    <property type="match status" value="1"/>
</dbReference>
<dbReference type="CDD" id="cd06971">
    <property type="entry name" value="PgpA"/>
    <property type="match status" value="1"/>
</dbReference>
<dbReference type="InterPro" id="IPR036681">
    <property type="entry name" value="PgpA-like_sf"/>
</dbReference>
<dbReference type="Proteomes" id="UP000290244">
    <property type="component" value="Chromosome"/>
</dbReference>
<dbReference type="PANTHER" id="PTHR36305">
    <property type="entry name" value="PHOSPHATIDYLGLYCEROPHOSPHATASE A"/>
    <property type="match status" value="1"/>
</dbReference>
<organism evidence="4 5">
    <name type="scientific">Litorilituus sediminis</name>
    <dbReference type="NCBI Taxonomy" id="718192"/>
    <lineage>
        <taxon>Bacteria</taxon>
        <taxon>Pseudomonadati</taxon>
        <taxon>Pseudomonadota</taxon>
        <taxon>Gammaproteobacteria</taxon>
        <taxon>Alteromonadales</taxon>
        <taxon>Colwelliaceae</taxon>
        <taxon>Litorilituus</taxon>
    </lineage>
</organism>
<dbReference type="AlphaFoldDB" id="A0A4P6P6Z0"/>
<comment type="pathway">
    <text evidence="1">Phospholipid metabolism; phosphatidylglycerol biosynthesis; phosphatidylglycerol from CDP-diacylglycerol: step 2/2.</text>
</comment>
<sequence>MSATKQSVAFNIAKPVQFLALGFGSGLAPKAPGTFGTLAAIPLFLLASGLSPLVMAAVIVIMSVAGIYICGKAAEEVGVHDHPAIVWDEIVGYFITMFMVPVTIQTILVGFVLFRIFDILKPWPISLADKKLSGGFGIMFDDILAGIFALVIMHIIF</sequence>
<evidence type="ECO:0000256" key="1">
    <source>
        <dbReference type="PIRNR" id="PIRNR006162"/>
    </source>
</evidence>
<dbReference type="KEGG" id="lsd:EMK97_05310"/>
<evidence type="ECO:0000259" key="3">
    <source>
        <dbReference type="Pfam" id="PF04608"/>
    </source>
</evidence>
<dbReference type="InterPro" id="IPR007686">
    <property type="entry name" value="YutG/PgpA"/>
</dbReference>
<keyword evidence="1" id="KW-0442">Lipid degradation</keyword>
<dbReference type="UniPathway" id="UPA00084">
    <property type="reaction ID" value="UER00504"/>
</dbReference>
<keyword evidence="1" id="KW-0595">Phospholipid degradation</keyword>
<comment type="cofactor">
    <cofactor evidence="1">
        <name>Mg(2+)</name>
        <dbReference type="ChEBI" id="CHEBI:18420"/>
    </cofactor>
</comment>
<dbReference type="OrthoDB" id="9804091at2"/>
<evidence type="ECO:0000313" key="4">
    <source>
        <dbReference type="EMBL" id="QBG35175.1"/>
    </source>
</evidence>
<keyword evidence="5" id="KW-1185">Reference proteome</keyword>
<gene>
    <name evidence="4" type="ORF">EMK97_05310</name>
</gene>
<comment type="subcellular location">
    <subcellularLocation>
        <location evidence="1">Cell inner membrane</location>
        <topology evidence="1">Multi-pass membrane protein</topology>
    </subcellularLocation>
</comment>
<reference evidence="4 5" key="1">
    <citation type="submission" date="2018-12" db="EMBL/GenBank/DDBJ databases">
        <title>Complete genome of Litorilituus sediminis.</title>
        <authorList>
            <person name="Liu A."/>
            <person name="Rong J."/>
        </authorList>
    </citation>
    <scope>NUCLEOTIDE SEQUENCE [LARGE SCALE GENOMIC DNA]</scope>
    <source>
        <strain evidence="4 5">JCM 17549</strain>
    </source>
</reference>
<comment type="function">
    <text evidence="1">Lipid phosphatase which dephosphorylates phosphatidylglycerophosphate (PGP) to phosphatidylglycerol (PG).</text>
</comment>
<keyword evidence="1 2" id="KW-0812">Transmembrane</keyword>
<comment type="catalytic activity">
    <reaction evidence="1">
        <text>a 1,2-diacyl-sn-glycero-3-phospho-(1'-sn-glycero-3'-phosphate) + H2O = a 1,2-diacyl-sn-glycero-3-phospho-(1'-sn-glycerol) + phosphate</text>
        <dbReference type="Rhea" id="RHEA:33751"/>
        <dbReference type="ChEBI" id="CHEBI:15377"/>
        <dbReference type="ChEBI" id="CHEBI:43474"/>
        <dbReference type="ChEBI" id="CHEBI:60110"/>
        <dbReference type="ChEBI" id="CHEBI:64716"/>
        <dbReference type="EC" id="3.1.3.27"/>
    </reaction>
</comment>
<keyword evidence="1" id="KW-0479">Metal-binding</keyword>
<name>A0A4P6P6Z0_9GAMM</name>
<dbReference type="EC" id="3.1.3.27" evidence="1"/>
<dbReference type="InterPro" id="IPR026037">
    <property type="entry name" value="PgpA"/>
</dbReference>
<dbReference type="GO" id="GO:0006655">
    <property type="term" value="P:phosphatidylglycerol biosynthetic process"/>
    <property type="evidence" value="ECO:0007669"/>
    <property type="project" value="UniProtKB-UniPathway"/>
</dbReference>
<accession>A0A4P6P6Z0</accession>
<dbReference type="GO" id="GO:0008962">
    <property type="term" value="F:phosphatidylglycerophosphatase activity"/>
    <property type="evidence" value="ECO:0007669"/>
    <property type="project" value="UniProtKB-EC"/>
</dbReference>
<evidence type="ECO:0000256" key="2">
    <source>
        <dbReference type="SAM" id="Phobius"/>
    </source>
</evidence>
<keyword evidence="1" id="KW-0460">Magnesium</keyword>
<dbReference type="PANTHER" id="PTHR36305:SF1">
    <property type="entry name" value="PHOSPHATIDYLGLYCEROPHOSPHATASE A"/>
    <property type="match status" value="1"/>
</dbReference>
<keyword evidence="1 2" id="KW-0472">Membrane</keyword>
<feature type="domain" description="YutG/PgpA" evidence="3">
    <location>
        <begin position="19"/>
        <end position="156"/>
    </location>
</feature>
<proteinExistence type="predicted"/>
<dbReference type="Pfam" id="PF04608">
    <property type="entry name" value="PgpA"/>
    <property type="match status" value="1"/>
</dbReference>
<dbReference type="GO" id="GO:0009395">
    <property type="term" value="P:phospholipid catabolic process"/>
    <property type="evidence" value="ECO:0007669"/>
    <property type="project" value="UniProtKB-KW"/>
</dbReference>
<dbReference type="GO" id="GO:0005886">
    <property type="term" value="C:plasma membrane"/>
    <property type="evidence" value="ECO:0007669"/>
    <property type="project" value="UniProtKB-SubCell"/>
</dbReference>
<feature type="transmembrane region" description="Helical" evidence="2">
    <location>
        <begin position="43"/>
        <end position="70"/>
    </location>
</feature>
<protein>
    <recommendedName>
        <fullName evidence="1">Phosphatidylglycerophosphatase A</fullName>
        <ecNumber evidence="1">3.1.3.27</ecNumber>
    </recommendedName>
    <alternativeName>
        <fullName evidence="1">Phosphatidylglycerolphosphate phosphatase A</fullName>
    </alternativeName>
</protein>
<keyword evidence="2" id="KW-1133">Transmembrane helix</keyword>
<dbReference type="RefSeq" id="WP_130600095.1">
    <property type="nucleotide sequence ID" value="NZ_CP034759.1"/>
</dbReference>
<feature type="transmembrane region" description="Helical" evidence="2">
    <location>
        <begin position="90"/>
        <end position="114"/>
    </location>
</feature>
<dbReference type="GO" id="GO:0046872">
    <property type="term" value="F:metal ion binding"/>
    <property type="evidence" value="ECO:0007669"/>
    <property type="project" value="UniProtKB-KW"/>
</dbReference>
<keyword evidence="1" id="KW-1003">Cell membrane</keyword>
<keyword evidence="1" id="KW-1208">Phospholipid metabolism</keyword>
<keyword evidence="1" id="KW-0378">Hydrolase</keyword>
<feature type="transmembrane region" description="Helical" evidence="2">
    <location>
        <begin position="135"/>
        <end position="156"/>
    </location>
</feature>